<dbReference type="PANTHER" id="PTHR24286">
    <property type="entry name" value="CYTOCHROME P450 26"/>
    <property type="match status" value="1"/>
</dbReference>
<dbReference type="Proteomes" id="UP000824469">
    <property type="component" value="Unassembled WGS sequence"/>
</dbReference>
<name>A0AA38GU71_TAXCH</name>
<feature type="non-terminal residue" evidence="7">
    <location>
        <position position="1"/>
    </location>
</feature>
<keyword evidence="5 6" id="KW-0349">Heme</keyword>
<accession>A0AA38GU71</accession>
<keyword evidence="4" id="KW-0876">Taxol biosynthesis</keyword>
<dbReference type="OMA" id="HHSSEVF"/>
<dbReference type="GO" id="GO:0042617">
    <property type="term" value="P:paclitaxel biosynthetic process"/>
    <property type="evidence" value="ECO:0007669"/>
    <property type="project" value="UniProtKB-KW"/>
</dbReference>
<keyword evidence="2 5" id="KW-0479">Metal-binding</keyword>
<evidence type="ECO:0000313" key="8">
    <source>
        <dbReference type="Proteomes" id="UP000824469"/>
    </source>
</evidence>
<evidence type="ECO:0000256" key="3">
    <source>
        <dbReference type="ARBA" id="ARBA00023004"/>
    </source>
</evidence>
<proteinExistence type="inferred from homology"/>
<dbReference type="GO" id="GO:0016125">
    <property type="term" value="P:sterol metabolic process"/>
    <property type="evidence" value="ECO:0007669"/>
    <property type="project" value="TreeGrafter"/>
</dbReference>
<dbReference type="PROSITE" id="PS00086">
    <property type="entry name" value="CYTOCHROME_P450"/>
    <property type="match status" value="1"/>
</dbReference>
<dbReference type="SUPFAM" id="SSF48264">
    <property type="entry name" value="Cytochrome P450"/>
    <property type="match status" value="1"/>
</dbReference>
<comment type="cofactor">
    <cofactor evidence="5">
        <name>heme</name>
        <dbReference type="ChEBI" id="CHEBI:30413"/>
    </cofactor>
</comment>
<keyword evidence="3 5" id="KW-0408">Iron</keyword>
<feature type="binding site" description="axial binding residue" evidence="5">
    <location>
        <position position="110"/>
    </location>
    <ligand>
        <name>heme</name>
        <dbReference type="ChEBI" id="CHEBI:30413"/>
    </ligand>
    <ligandPart>
        <name>Fe</name>
        <dbReference type="ChEBI" id="CHEBI:18248"/>
    </ligandPart>
</feature>
<dbReference type="GO" id="GO:0004497">
    <property type="term" value="F:monooxygenase activity"/>
    <property type="evidence" value="ECO:0007669"/>
    <property type="project" value="UniProtKB-KW"/>
</dbReference>
<dbReference type="Gene3D" id="1.10.630.10">
    <property type="entry name" value="Cytochrome P450"/>
    <property type="match status" value="1"/>
</dbReference>
<reference evidence="7 8" key="1">
    <citation type="journal article" date="2021" name="Nat. Plants">
        <title>The Taxus genome provides insights into paclitaxel biosynthesis.</title>
        <authorList>
            <person name="Xiong X."/>
            <person name="Gou J."/>
            <person name="Liao Q."/>
            <person name="Li Y."/>
            <person name="Zhou Q."/>
            <person name="Bi G."/>
            <person name="Li C."/>
            <person name="Du R."/>
            <person name="Wang X."/>
            <person name="Sun T."/>
            <person name="Guo L."/>
            <person name="Liang H."/>
            <person name="Lu P."/>
            <person name="Wu Y."/>
            <person name="Zhang Z."/>
            <person name="Ro D.K."/>
            <person name="Shang Y."/>
            <person name="Huang S."/>
            <person name="Yan J."/>
        </authorList>
    </citation>
    <scope>NUCLEOTIDE SEQUENCE [LARGE SCALE GENOMIC DNA]</scope>
    <source>
        <strain evidence="7">Ta-2019</strain>
    </source>
</reference>
<dbReference type="PRINTS" id="PR00463">
    <property type="entry name" value="EP450I"/>
</dbReference>
<evidence type="ECO:0000256" key="5">
    <source>
        <dbReference type="PIRSR" id="PIRSR602401-1"/>
    </source>
</evidence>
<dbReference type="GO" id="GO:0016705">
    <property type="term" value="F:oxidoreductase activity, acting on paired donors, with incorporation or reduction of molecular oxygen"/>
    <property type="evidence" value="ECO:0007669"/>
    <property type="project" value="InterPro"/>
</dbReference>
<dbReference type="InterPro" id="IPR036396">
    <property type="entry name" value="Cyt_P450_sf"/>
</dbReference>
<feature type="non-terminal residue" evidence="7">
    <location>
        <position position="131"/>
    </location>
</feature>
<evidence type="ECO:0000256" key="1">
    <source>
        <dbReference type="ARBA" id="ARBA00005122"/>
    </source>
</evidence>
<dbReference type="InterPro" id="IPR001128">
    <property type="entry name" value="Cyt_P450"/>
</dbReference>
<protein>
    <recommendedName>
        <fullName evidence="9">Cytochrome P450</fullName>
    </recommendedName>
</protein>
<dbReference type="InterPro" id="IPR002401">
    <property type="entry name" value="Cyt_P450_E_grp-I"/>
</dbReference>
<dbReference type="GO" id="GO:0010268">
    <property type="term" value="P:brassinosteroid homeostasis"/>
    <property type="evidence" value="ECO:0007669"/>
    <property type="project" value="TreeGrafter"/>
</dbReference>
<dbReference type="EMBL" id="JAHRHJ020000001">
    <property type="protein sequence ID" value="KAH9328406.1"/>
    <property type="molecule type" value="Genomic_DNA"/>
</dbReference>
<dbReference type="AlphaFoldDB" id="A0AA38GU71"/>
<gene>
    <name evidence="7" type="ORF">KI387_000514</name>
</gene>
<evidence type="ECO:0000256" key="6">
    <source>
        <dbReference type="RuleBase" id="RU000461"/>
    </source>
</evidence>
<dbReference type="InterPro" id="IPR017972">
    <property type="entry name" value="Cyt_P450_CS"/>
</dbReference>
<evidence type="ECO:0000256" key="2">
    <source>
        <dbReference type="ARBA" id="ARBA00022723"/>
    </source>
</evidence>
<keyword evidence="6" id="KW-0560">Oxidoreductase</keyword>
<evidence type="ECO:0000256" key="4">
    <source>
        <dbReference type="ARBA" id="ARBA00023059"/>
    </source>
</evidence>
<dbReference type="GO" id="GO:0016132">
    <property type="term" value="P:brassinosteroid biosynthetic process"/>
    <property type="evidence" value="ECO:0007669"/>
    <property type="project" value="TreeGrafter"/>
</dbReference>
<evidence type="ECO:0008006" key="9">
    <source>
        <dbReference type="Google" id="ProtNLM"/>
    </source>
</evidence>
<comment type="caution">
    <text evidence="7">The sequence shown here is derived from an EMBL/GenBank/DDBJ whole genome shotgun (WGS) entry which is preliminary data.</text>
</comment>
<dbReference type="GO" id="GO:0005506">
    <property type="term" value="F:iron ion binding"/>
    <property type="evidence" value="ECO:0007669"/>
    <property type="project" value="InterPro"/>
</dbReference>
<sequence length="131" mass="15266">EENMAIRENKGGEKLLTYEDVKSMAYTSKVIDEVLRLASVSSFMFCTLLKDVDFKGFIFPKGWKVLIWLRTNHVDPRYFENPLEFNPERWDGSKPKPGVYNVFGSGLRLCPGNNSVRMQLFMLLYHLCIDY</sequence>
<keyword evidence="6" id="KW-0503">Monooxygenase</keyword>
<evidence type="ECO:0000313" key="7">
    <source>
        <dbReference type="EMBL" id="KAH9328406.1"/>
    </source>
</evidence>
<keyword evidence="8" id="KW-1185">Reference proteome</keyword>
<comment type="pathway">
    <text evidence="1">Alkaloid biosynthesis; taxol biosynthesis.</text>
</comment>
<dbReference type="GO" id="GO:0020037">
    <property type="term" value="F:heme binding"/>
    <property type="evidence" value="ECO:0007669"/>
    <property type="project" value="InterPro"/>
</dbReference>
<dbReference type="PANTHER" id="PTHR24286:SF12">
    <property type="entry name" value="CYTOCHROME P450 FAMILY PROTEIN, EXPRESSED"/>
    <property type="match status" value="1"/>
</dbReference>
<dbReference type="Pfam" id="PF00067">
    <property type="entry name" value="p450"/>
    <property type="match status" value="1"/>
</dbReference>
<organism evidence="7 8">
    <name type="scientific">Taxus chinensis</name>
    <name type="common">Chinese yew</name>
    <name type="synonym">Taxus wallichiana var. chinensis</name>
    <dbReference type="NCBI Taxonomy" id="29808"/>
    <lineage>
        <taxon>Eukaryota</taxon>
        <taxon>Viridiplantae</taxon>
        <taxon>Streptophyta</taxon>
        <taxon>Embryophyta</taxon>
        <taxon>Tracheophyta</taxon>
        <taxon>Spermatophyta</taxon>
        <taxon>Pinopsida</taxon>
        <taxon>Pinidae</taxon>
        <taxon>Conifers II</taxon>
        <taxon>Cupressales</taxon>
        <taxon>Taxaceae</taxon>
        <taxon>Taxus</taxon>
    </lineage>
</organism>
<comment type="similarity">
    <text evidence="6">Belongs to the cytochrome P450 family.</text>
</comment>